<accession>A0A5C3N9Z4</accession>
<dbReference type="InterPro" id="IPR029063">
    <property type="entry name" value="SAM-dependent_MTases_sf"/>
</dbReference>
<dbReference type="InterPro" id="IPR036390">
    <property type="entry name" value="WH_DNA-bd_sf"/>
</dbReference>
<sequence length="472" mass="51835">MSAAQQLSQLKSLQDTLNAAIDTFKSELEKQQLPEPSLTTSKPHPIDEITYIPTPAMYEARRAGVAACTLIKYLLESPYDALSANTWMTLESSSIRLAADLGLADILASCPDPEVGLSVDEIAKKTEVDAAKLERVLRLLVSQCWFRETKQGYFANNRRSLLVQKSQPAWHLVTFMNEMFHRISCAFPEHVNNPSKDFRFASDPHHTAWNIAYNTELPYFGANSWLTNNPGEAEKFGLAMGAVGPTSDPGVAADFPWAEIAEGRDAIIDVGGGQGTLCCSLALMYPSIKHFVVQEVPETRVAAQSFIASKGLEGRVVFEEQDFFKPQRRKGTGDYVFVMQRVLHDWPTSEGAKMLAQIRDALQASPKSVLLIVDTIIQPGTLSPSGPPAKDSLASKSRGGAYKPIQPPPFIPADFGEASRISHQVNVALTSMCNTFERTLPQLTEMVEMAGLKIKEVHATRGWASITEVVLP</sequence>
<feature type="domain" description="O-methyltransferase dimerisation" evidence="5">
    <location>
        <begin position="91"/>
        <end position="160"/>
    </location>
</feature>
<dbReference type="InterPro" id="IPR012967">
    <property type="entry name" value="COMT_dimerisation"/>
</dbReference>
<dbReference type="Pfam" id="PF00891">
    <property type="entry name" value="Methyltransf_2"/>
    <property type="match status" value="1"/>
</dbReference>
<name>A0A5C3N9Z4_9AGAM</name>
<dbReference type="OrthoDB" id="2410195at2759"/>
<proteinExistence type="predicted"/>
<dbReference type="PANTHER" id="PTHR43712">
    <property type="entry name" value="PUTATIVE (AFU_ORTHOLOGUE AFUA_4G14580)-RELATED"/>
    <property type="match status" value="1"/>
</dbReference>
<evidence type="ECO:0000313" key="7">
    <source>
        <dbReference type="Proteomes" id="UP000305948"/>
    </source>
</evidence>
<dbReference type="Pfam" id="PF08100">
    <property type="entry name" value="Dimerisation"/>
    <property type="match status" value="1"/>
</dbReference>
<organism evidence="6 7">
    <name type="scientific">Heliocybe sulcata</name>
    <dbReference type="NCBI Taxonomy" id="5364"/>
    <lineage>
        <taxon>Eukaryota</taxon>
        <taxon>Fungi</taxon>
        <taxon>Dikarya</taxon>
        <taxon>Basidiomycota</taxon>
        <taxon>Agaricomycotina</taxon>
        <taxon>Agaricomycetes</taxon>
        <taxon>Gloeophyllales</taxon>
        <taxon>Gloeophyllaceae</taxon>
        <taxon>Heliocybe</taxon>
    </lineage>
</organism>
<dbReference type="SUPFAM" id="SSF53335">
    <property type="entry name" value="S-adenosyl-L-methionine-dependent methyltransferases"/>
    <property type="match status" value="1"/>
</dbReference>
<evidence type="ECO:0000259" key="4">
    <source>
        <dbReference type="Pfam" id="PF00891"/>
    </source>
</evidence>
<keyword evidence="7" id="KW-1185">Reference proteome</keyword>
<dbReference type="InterPro" id="IPR016461">
    <property type="entry name" value="COMT-like"/>
</dbReference>
<keyword evidence="3" id="KW-0949">S-adenosyl-L-methionine</keyword>
<dbReference type="PANTHER" id="PTHR43712:SF2">
    <property type="entry name" value="O-METHYLTRANSFERASE CICE"/>
    <property type="match status" value="1"/>
</dbReference>
<dbReference type="InterPro" id="IPR036388">
    <property type="entry name" value="WH-like_DNA-bd_sf"/>
</dbReference>
<dbReference type="Proteomes" id="UP000305948">
    <property type="component" value="Unassembled WGS sequence"/>
</dbReference>
<reference evidence="6 7" key="1">
    <citation type="journal article" date="2019" name="Nat. Ecol. Evol.">
        <title>Megaphylogeny resolves global patterns of mushroom evolution.</title>
        <authorList>
            <person name="Varga T."/>
            <person name="Krizsan K."/>
            <person name="Foldi C."/>
            <person name="Dima B."/>
            <person name="Sanchez-Garcia M."/>
            <person name="Sanchez-Ramirez S."/>
            <person name="Szollosi G.J."/>
            <person name="Szarkandi J.G."/>
            <person name="Papp V."/>
            <person name="Albert L."/>
            <person name="Andreopoulos W."/>
            <person name="Angelini C."/>
            <person name="Antonin V."/>
            <person name="Barry K.W."/>
            <person name="Bougher N.L."/>
            <person name="Buchanan P."/>
            <person name="Buyck B."/>
            <person name="Bense V."/>
            <person name="Catcheside P."/>
            <person name="Chovatia M."/>
            <person name="Cooper J."/>
            <person name="Damon W."/>
            <person name="Desjardin D."/>
            <person name="Finy P."/>
            <person name="Geml J."/>
            <person name="Haridas S."/>
            <person name="Hughes K."/>
            <person name="Justo A."/>
            <person name="Karasinski D."/>
            <person name="Kautmanova I."/>
            <person name="Kiss B."/>
            <person name="Kocsube S."/>
            <person name="Kotiranta H."/>
            <person name="LaButti K.M."/>
            <person name="Lechner B.E."/>
            <person name="Liimatainen K."/>
            <person name="Lipzen A."/>
            <person name="Lukacs Z."/>
            <person name="Mihaltcheva S."/>
            <person name="Morgado L.N."/>
            <person name="Niskanen T."/>
            <person name="Noordeloos M.E."/>
            <person name="Ohm R.A."/>
            <person name="Ortiz-Santana B."/>
            <person name="Ovrebo C."/>
            <person name="Racz N."/>
            <person name="Riley R."/>
            <person name="Savchenko A."/>
            <person name="Shiryaev A."/>
            <person name="Soop K."/>
            <person name="Spirin V."/>
            <person name="Szebenyi C."/>
            <person name="Tomsovsky M."/>
            <person name="Tulloss R.E."/>
            <person name="Uehling J."/>
            <person name="Grigoriev I.V."/>
            <person name="Vagvolgyi C."/>
            <person name="Papp T."/>
            <person name="Martin F.M."/>
            <person name="Miettinen O."/>
            <person name="Hibbett D.S."/>
            <person name="Nagy L.G."/>
        </authorList>
    </citation>
    <scope>NUCLEOTIDE SEQUENCE [LARGE SCALE GENOMIC DNA]</scope>
    <source>
        <strain evidence="6 7">OMC1185</strain>
    </source>
</reference>
<dbReference type="GO" id="GO:0046983">
    <property type="term" value="F:protein dimerization activity"/>
    <property type="evidence" value="ECO:0007669"/>
    <property type="project" value="InterPro"/>
</dbReference>
<evidence type="ECO:0000256" key="3">
    <source>
        <dbReference type="ARBA" id="ARBA00022691"/>
    </source>
</evidence>
<keyword evidence="2 6" id="KW-0808">Transferase</keyword>
<dbReference type="STRING" id="5364.A0A5C3N9Z4"/>
<evidence type="ECO:0000256" key="2">
    <source>
        <dbReference type="ARBA" id="ARBA00022679"/>
    </source>
</evidence>
<dbReference type="Gene3D" id="3.40.50.150">
    <property type="entry name" value="Vaccinia Virus protein VP39"/>
    <property type="match status" value="1"/>
</dbReference>
<dbReference type="InterPro" id="IPR001077">
    <property type="entry name" value="COMT_C"/>
</dbReference>
<dbReference type="GO" id="GO:0032259">
    <property type="term" value="P:methylation"/>
    <property type="evidence" value="ECO:0007669"/>
    <property type="project" value="UniProtKB-KW"/>
</dbReference>
<dbReference type="Gene3D" id="1.10.10.10">
    <property type="entry name" value="Winged helix-like DNA-binding domain superfamily/Winged helix DNA-binding domain"/>
    <property type="match status" value="1"/>
</dbReference>
<protein>
    <submittedName>
        <fullName evidence="6">S-adenosyl-L-methionine-dependent methyltransferase</fullName>
    </submittedName>
</protein>
<dbReference type="SUPFAM" id="SSF46785">
    <property type="entry name" value="Winged helix' DNA-binding domain"/>
    <property type="match status" value="1"/>
</dbReference>
<evidence type="ECO:0000259" key="5">
    <source>
        <dbReference type="Pfam" id="PF08100"/>
    </source>
</evidence>
<evidence type="ECO:0000313" key="6">
    <source>
        <dbReference type="EMBL" id="TFK53266.1"/>
    </source>
</evidence>
<dbReference type="GO" id="GO:0008171">
    <property type="term" value="F:O-methyltransferase activity"/>
    <property type="evidence" value="ECO:0007669"/>
    <property type="project" value="InterPro"/>
</dbReference>
<dbReference type="EMBL" id="ML213507">
    <property type="protein sequence ID" value="TFK53266.1"/>
    <property type="molecule type" value="Genomic_DNA"/>
</dbReference>
<feature type="domain" description="O-methyltransferase C-terminal" evidence="4">
    <location>
        <begin position="265"/>
        <end position="378"/>
    </location>
</feature>
<keyword evidence="1 6" id="KW-0489">Methyltransferase</keyword>
<gene>
    <name evidence="6" type="ORF">OE88DRAFT_1234082</name>
</gene>
<dbReference type="PROSITE" id="PS51683">
    <property type="entry name" value="SAM_OMT_II"/>
    <property type="match status" value="1"/>
</dbReference>
<evidence type="ECO:0000256" key="1">
    <source>
        <dbReference type="ARBA" id="ARBA00022603"/>
    </source>
</evidence>
<dbReference type="AlphaFoldDB" id="A0A5C3N9Z4"/>